<sequence length="113" mass="13087">MVSLEGFAIHVSDVEKCLEYYMKIPGAKLEVHRPKHLAVIRIGKNTLNLVNLKLQPPFHLEIETDDVDGLYEAFQREGFSTEGQPETKPWGERTFYSRDPEGNHLEFSKNERE</sequence>
<dbReference type="PROSITE" id="PS51819">
    <property type="entry name" value="VOC"/>
    <property type="match status" value="1"/>
</dbReference>
<dbReference type="Pfam" id="PF00903">
    <property type="entry name" value="Glyoxalase"/>
    <property type="match status" value="1"/>
</dbReference>
<name>A0A0N8PPX1_9BACL</name>
<reference evidence="3 4" key="1">
    <citation type="submission" date="2015-09" db="EMBL/GenBank/DDBJ databases">
        <title>Draft genome sequence of Alicyclobacillus ferrooxydans DSM 22381.</title>
        <authorList>
            <person name="Hemp J."/>
        </authorList>
    </citation>
    <scope>NUCLEOTIDE SEQUENCE [LARGE SCALE GENOMIC DNA]</scope>
    <source>
        <strain evidence="3 4">TC-34</strain>
    </source>
</reference>
<dbReference type="Gene3D" id="3.10.180.10">
    <property type="entry name" value="2,3-Dihydroxybiphenyl 1,2-Dioxygenase, domain 1"/>
    <property type="match status" value="1"/>
</dbReference>
<comment type="caution">
    <text evidence="3">The sequence shown here is derived from an EMBL/GenBank/DDBJ whole genome shotgun (WGS) entry which is preliminary data.</text>
</comment>
<dbReference type="InterPro" id="IPR037523">
    <property type="entry name" value="VOC_core"/>
</dbReference>
<evidence type="ECO:0000259" key="2">
    <source>
        <dbReference type="PROSITE" id="PS51819"/>
    </source>
</evidence>
<accession>A0A0N8PPX1</accession>
<feature type="domain" description="VOC" evidence="2">
    <location>
        <begin position="3"/>
        <end position="110"/>
    </location>
</feature>
<protein>
    <recommendedName>
        <fullName evidence="2">VOC domain-containing protein</fullName>
    </recommendedName>
</protein>
<feature type="region of interest" description="Disordered" evidence="1">
    <location>
        <begin position="77"/>
        <end position="113"/>
    </location>
</feature>
<dbReference type="InterPro" id="IPR004360">
    <property type="entry name" value="Glyas_Fos-R_dOase_dom"/>
</dbReference>
<dbReference type="SUPFAM" id="SSF54593">
    <property type="entry name" value="Glyoxalase/Bleomycin resistance protein/Dihydroxybiphenyl dioxygenase"/>
    <property type="match status" value="1"/>
</dbReference>
<evidence type="ECO:0000313" key="3">
    <source>
        <dbReference type="EMBL" id="KPV45509.1"/>
    </source>
</evidence>
<evidence type="ECO:0000256" key="1">
    <source>
        <dbReference type="SAM" id="MobiDB-lite"/>
    </source>
</evidence>
<dbReference type="InterPro" id="IPR029068">
    <property type="entry name" value="Glyas_Bleomycin-R_OHBP_Dase"/>
</dbReference>
<evidence type="ECO:0000313" key="4">
    <source>
        <dbReference type="Proteomes" id="UP000050482"/>
    </source>
</evidence>
<organism evidence="3 4">
    <name type="scientific">Alicyclobacillus ferrooxydans</name>
    <dbReference type="NCBI Taxonomy" id="471514"/>
    <lineage>
        <taxon>Bacteria</taxon>
        <taxon>Bacillati</taxon>
        <taxon>Bacillota</taxon>
        <taxon>Bacilli</taxon>
        <taxon>Bacillales</taxon>
        <taxon>Alicyclobacillaceae</taxon>
        <taxon>Alicyclobacillus</taxon>
    </lineage>
</organism>
<dbReference type="OrthoDB" id="9795618at2"/>
<dbReference type="STRING" id="471514.AN477_00700"/>
<feature type="compositionally biased region" description="Basic and acidic residues" evidence="1">
    <location>
        <begin position="89"/>
        <end position="113"/>
    </location>
</feature>
<dbReference type="EMBL" id="LJCO01000008">
    <property type="protein sequence ID" value="KPV45509.1"/>
    <property type="molecule type" value="Genomic_DNA"/>
</dbReference>
<dbReference type="CDD" id="cd06587">
    <property type="entry name" value="VOC"/>
    <property type="match status" value="1"/>
</dbReference>
<dbReference type="AlphaFoldDB" id="A0A0N8PPX1"/>
<dbReference type="Proteomes" id="UP000050482">
    <property type="component" value="Unassembled WGS sequence"/>
</dbReference>
<proteinExistence type="predicted"/>
<dbReference type="RefSeq" id="WP_054967266.1">
    <property type="nucleotide sequence ID" value="NZ_LJCO01000008.1"/>
</dbReference>
<gene>
    <name evidence="3" type="ORF">AN477_00700</name>
</gene>
<keyword evidence="4" id="KW-1185">Reference proteome</keyword>
<dbReference type="PATRIC" id="fig|471514.4.peg.114"/>